<evidence type="ECO:0000259" key="1">
    <source>
        <dbReference type="SMART" id="SM00460"/>
    </source>
</evidence>
<protein>
    <recommendedName>
        <fullName evidence="1">Transglutaminase-like domain-containing protein</fullName>
    </recommendedName>
</protein>
<dbReference type="PANTHER" id="PTHR33490">
    <property type="entry name" value="BLR5614 PROTEIN-RELATED"/>
    <property type="match status" value="1"/>
</dbReference>
<sequence>MPLYKNKYLVFTGAAMFMVFAVLLAVRLGIFQKTLHGHSLTAQTDVLSGKDTWMNIFQNEHKIGYSHSIISLQDNGYKIEEYVFMKINTMGLMHDIYVKTLGNLNPDFTLQEFDFKINSGRFDFAAKGEMKQDILSIQTQSFGDIRKIGMPVKSKPYLMAGLINAAFASGLKEGEIFTFDIFDPASMSHVPVLLKIDRREEIQTGEIKQSAIKTFLSFKGTTQTLWVSDEGEVIKEKGVLGISLEKTTKDDALNGMPVQASDDLTRLVSIPSNITISNPEKLTFLKIRISGINPDPLKINDDRQIFKDGILYINKESIDNLFRQHTSYKPDIASYYFLKPSPFIQSDNRDIENIVKKTVNPDDPPIIKAKKLLNWINSNIEKRPVISLPDAVSTLKNKAGDCNEHAVLMAALSRAAGIPARVEAGLVYLNGSFYYHAWNSLYFGRWVAIDPLFGQIPADATHIRFSSGGPKEQLDILSILGKIKIKVIEFK</sequence>
<accession>E1Y934</accession>
<dbReference type="InterPro" id="IPR038765">
    <property type="entry name" value="Papain-like_cys_pep_sf"/>
</dbReference>
<dbReference type="SUPFAM" id="SSF54001">
    <property type="entry name" value="Cysteine proteinases"/>
    <property type="match status" value="1"/>
</dbReference>
<organism evidence="2">
    <name type="scientific">uncultured Desulfobacterium sp</name>
    <dbReference type="NCBI Taxonomy" id="201089"/>
    <lineage>
        <taxon>Bacteria</taxon>
        <taxon>Pseudomonadati</taxon>
        <taxon>Thermodesulfobacteriota</taxon>
        <taxon>Desulfobacteria</taxon>
        <taxon>Desulfobacterales</taxon>
        <taxon>Desulfobacteriaceae</taxon>
        <taxon>Desulfobacterium</taxon>
        <taxon>environmental samples</taxon>
    </lineage>
</organism>
<dbReference type="Gene3D" id="3.10.620.30">
    <property type="match status" value="1"/>
</dbReference>
<dbReference type="SMART" id="SM00460">
    <property type="entry name" value="TGc"/>
    <property type="match status" value="1"/>
</dbReference>
<proteinExistence type="predicted"/>
<evidence type="ECO:0000313" key="2">
    <source>
        <dbReference type="EMBL" id="CBX27078.1"/>
    </source>
</evidence>
<feature type="domain" description="Transglutaminase-like" evidence="1">
    <location>
        <begin position="394"/>
        <end position="453"/>
    </location>
</feature>
<dbReference type="EMBL" id="FR695864">
    <property type="protein sequence ID" value="CBX27078.1"/>
    <property type="molecule type" value="Genomic_DNA"/>
</dbReference>
<gene>
    <name evidence="2" type="ORF">N47_A11070</name>
</gene>
<dbReference type="AlphaFoldDB" id="E1Y934"/>
<reference evidence="2" key="1">
    <citation type="journal article" date="2011" name="Environ. Microbiol.">
        <title>Genomic insights into the metabolic potential of the polycyclic aromatic hydrocarbon degrading sulfate-reducing Deltaproteobacterium N47.</title>
        <authorList>
            <person name="Bergmann F."/>
            <person name="Selesi D."/>
            <person name="Weinmaier T."/>
            <person name="Tischler P."/>
            <person name="Rattei T."/>
            <person name="Meckenstock R.U."/>
        </authorList>
    </citation>
    <scope>NUCLEOTIDE SEQUENCE</scope>
</reference>
<dbReference type="InterPro" id="IPR002931">
    <property type="entry name" value="Transglutaminase-like"/>
</dbReference>
<dbReference type="Pfam" id="PF01841">
    <property type="entry name" value="Transglut_core"/>
    <property type="match status" value="1"/>
</dbReference>
<name>E1Y934_9BACT</name>
<dbReference type="PANTHER" id="PTHR33490:SF3">
    <property type="entry name" value="CONSERVED INTEGRAL MEMBRANE PROTEIN"/>
    <property type="match status" value="1"/>
</dbReference>